<dbReference type="InterPro" id="IPR055518">
    <property type="entry name" value="DUF7092"/>
</dbReference>
<evidence type="ECO:0000259" key="9">
    <source>
        <dbReference type="Pfam" id="PF23368"/>
    </source>
</evidence>
<accession>A0ABM5V6S4</accession>
<keyword evidence="7" id="KW-1133">Transmembrane helix</keyword>
<proteinExistence type="inferred from homology"/>
<keyword evidence="7 10" id="KW-0812">Transmembrane</keyword>
<keyword evidence="4 6" id="KW-0862">Zinc</keyword>
<name>A0ABM5V6S4_9BURK</name>
<keyword evidence="7" id="KW-0472">Membrane</keyword>
<gene>
    <name evidence="10" type="ORF">F506_14745</name>
</gene>
<keyword evidence="2" id="KW-0479">Metal-binding</keyword>
<feature type="domain" description="Peptidase M48" evidence="8">
    <location>
        <begin position="172"/>
        <end position="328"/>
    </location>
</feature>
<dbReference type="Proteomes" id="UP000063429">
    <property type="component" value="Chromosome"/>
</dbReference>
<dbReference type="PANTHER" id="PTHR22726">
    <property type="entry name" value="METALLOENDOPEPTIDASE OMA1"/>
    <property type="match status" value="1"/>
</dbReference>
<keyword evidence="5 6" id="KW-0482">Metalloprotease</keyword>
<evidence type="ECO:0000259" key="8">
    <source>
        <dbReference type="Pfam" id="PF01435"/>
    </source>
</evidence>
<dbReference type="EMBL" id="CP011409">
    <property type="protein sequence ID" value="AKZ65399.1"/>
    <property type="molecule type" value="Genomic_DNA"/>
</dbReference>
<protein>
    <submittedName>
        <fullName evidence="10">Zn-dependent protease with chaperone function transmembrane protein</fullName>
    </submittedName>
</protein>
<comment type="cofactor">
    <cofactor evidence="6">
        <name>Zn(2+)</name>
        <dbReference type="ChEBI" id="CHEBI:29105"/>
    </cofactor>
    <text evidence="6">Binds 1 zinc ion per subunit.</text>
</comment>
<evidence type="ECO:0000256" key="3">
    <source>
        <dbReference type="ARBA" id="ARBA00022801"/>
    </source>
</evidence>
<dbReference type="PANTHER" id="PTHR22726:SF1">
    <property type="entry name" value="METALLOENDOPEPTIDASE OMA1, MITOCHONDRIAL"/>
    <property type="match status" value="1"/>
</dbReference>
<dbReference type="RefSeq" id="WP_053201661.1">
    <property type="nucleotide sequence ID" value="NZ_CP011409.1"/>
</dbReference>
<organism evidence="10 11">
    <name type="scientific">Herbaspirillum hiltneri N3</name>
    <dbReference type="NCBI Taxonomy" id="1262470"/>
    <lineage>
        <taxon>Bacteria</taxon>
        <taxon>Pseudomonadati</taxon>
        <taxon>Pseudomonadota</taxon>
        <taxon>Betaproteobacteria</taxon>
        <taxon>Burkholderiales</taxon>
        <taxon>Oxalobacteraceae</taxon>
        <taxon>Herbaspirillum</taxon>
    </lineage>
</organism>
<dbReference type="GO" id="GO:0008233">
    <property type="term" value="F:peptidase activity"/>
    <property type="evidence" value="ECO:0007669"/>
    <property type="project" value="UniProtKB-KW"/>
</dbReference>
<feature type="transmembrane region" description="Helical" evidence="7">
    <location>
        <begin position="94"/>
        <end position="113"/>
    </location>
</feature>
<evidence type="ECO:0000256" key="5">
    <source>
        <dbReference type="ARBA" id="ARBA00023049"/>
    </source>
</evidence>
<dbReference type="Pfam" id="PF23368">
    <property type="entry name" value="DUF7092"/>
    <property type="match status" value="1"/>
</dbReference>
<dbReference type="InterPro" id="IPR001915">
    <property type="entry name" value="Peptidase_M48"/>
</dbReference>
<dbReference type="InterPro" id="IPR051156">
    <property type="entry name" value="Mito/Outer_Membr_Metalloprot"/>
</dbReference>
<dbReference type="Gene3D" id="3.30.2010.10">
    <property type="entry name" value="Metalloproteases ('zincins'), catalytic domain"/>
    <property type="match status" value="1"/>
</dbReference>
<dbReference type="Pfam" id="PF01435">
    <property type="entry name" value="Peptidase_M48"/>
    <property type="match status" value="1"/>
</dbReference>
<sequence length="330" mass="35994">MQVAAFYFDGKTSRRHTVTLDVADGLATISGEAERVCPINQLRVSERLNRAARKVTYPDGAYLEIQDNAAFTSLLHATAHRDSLVVRMQQNWRATLAAAATLVAVLVLGYLYLLPLAAEVVARSLPISVEQRIGDGALDFLDDHVLLPTQLPAARRTAITTRFRALTAEVEGVPHYEIVFRKSRIGPNALALPSGQIVLTDEIVTLLDDDDAVMGVLAHELGHVHRRHLMRRLIQSSAIGAAATALFGDVSAVIANVPTVLLDMKYSRDVEREADDYAVELFKANGISRKKLAYVFEKLGEKEAAGGGVPPYLSSHPASAERVERILNAQ</sequence>
<keyword evidence="11" id="KW-1185">Reference proteome</keyword>
<keyword evidence="3 6" id="KW-0378">Hydrolase</keyword>
<evidence type="ECO:0000313" key="11">
    <source>
        <dbReference type="Proteomes" id="UP000063429"/>
    </source>
</evidence>
<comment type="similarity">
    <text evidence="6">Belongs to the peptidase M48 family.</text>
</comment>
<evidence type="ECO:0000313" key="10">
    <source>
        <dbReference type="EMBL" id="AKZ65399.1"/>
    </source>
</evidence>
<evidence type="ECO:0000256" key="4">
    <source>
        <dbReference type="ARBA" id="ARBA00022833"/>
    </source>
</evidence>
<dbReference type="GO" id="GO:0006508">
    <property type="term" value="P:proteolysis"/>
    <property type="evidence" value="ECO:0007669"/>
    <property type="project" value="UniProtKB-KW"/>
</dbReference>
<evidence type="ECO:0000256" key="6">
    <source>
        <dbReference type="RuleBase" id="RU003983"/>
    </source>
</evidence>
<evidence type="ECO:0000256" key="2">
    <source>
        <dbReference type="ARBA" id="ARBA00022723"/>
    </source>
</evidence>
<feature type="domain" description="DUF7092" evidence="9">
    <location>
        <begin position="3"/>
        <end position="77"/>
    </location>
</feature>
<reference evidence="11" key="1">
    <citation type="journal article" date="2015" name="Genome Announc.">
        <title>Complete Genome Sequence of Herbaspirillum hiltneri N3 (DSM 17495), Isolated from Surface-Sterilized Wheat Roots.</title>
        <authorList>
            <person name="Guizelini D."/>
            <person name="Saizaki P.M."/>
            <person name="Coimbra N.A."/>
            <person name="Weiss V.A."/>
            <person name="Faoro H."/>
            <person name="Sfeir M.Z."/>
            <person name="Baura V.A."/>
            <person name="Monteiro R.A."/>
            <person name="Chubatsu L.S."/>
            <person name="Souza E.M."/>
            <person name="Cruz L.M."/>
            <person name="Pedrosa F.O."/>
            <person name="Raittz R.T."/>
            <person name="Marchaukoski J.N."/>
            <person name="Steffens M.B."/>
        </authorList>
    </citation>
    <scope>NUCLEOTIDE SEQUENCE [LARGE SCALE GENOMIC DNA]</scope>
    <source>
        <strain evidence="11">N3</strain>
    </source>
</reference>
<dbReference type="CDD" id="cd07332">
    <property type="entry name" value="M48C_Oma1_like"/>
    <property type="match status" value="1"/>
</dbReference>
<evidence type="ECO:0000256" key="7">
    <source>
        <dbReference type="SAM" id="Phobius"/>
    </source>
</evidence>
<keyword evidence="1 6" id="KW-0645">Protease</keyword>
<evidence type="ECO:0000256" key="1">
    <source>
        <dbReference type="ARBA" id="ARBA00022670"/>
    </source>
</evidence>